<dbReference type="InterPro" id="IPR047126">
    <property type="entry name" value="RNF141-like"/>
</dbReference>
<dbReference type="EMBL" id="BRXW01000445">
    <property type="protein sequence ID" value="GMH55482.1"/>
    <property type="molecule type" value="Genomic_DNA"/>
</dbReference>
<dbReference type="SUPFAM" id="SSF57850">
    <property type="entry name" value="RING/U-box"/>
    <property type="match status" value="1"/>
</dbReference>
<proteinExistence type="predicted"/>
<keyword evidence="1" id="KW-0479">Metal-binding</keyword>
<evidence type="ECO:0000313" key="3">
    <source>
        <dbReference type="EMBL" id="GMH55482.1"/>
    </source>
</evidence>
<dbReference type="InterPro" id="IPR011990">
    <property type="entry name" value="TPR-like_helical_dom_sf"/>
</dbReference>
<evidence type="ECO:0000256" key="1">
    <source>
        <dbReference type="PROSITE-ProRule" id="PRU00175"/>
    </source>
</evidence>
<dbReference type="SMART" id="SM00184">
    <property type="entry name" value="RING"/>
    <property type="match status" value="1"/>
</dbReference>
<dbReference type="AlphaFoldDB" id="A0A9W6ZJF6"/>
<reference evidence="4" key="1">
    <citation type="journal article" date="2023" name="Commun. Biol.">
        <title>Genome analysis of Parmales, the sister group of diatoms, reveals the evolutionary specialization of diatoms from phago-mixotrophs to photoautotrophs.</title>
        <authorList>
            <person name="Ban H."/>
            <person name="Sato S."/>
            <person name="Yoshikawa S."/>
            <person name="Yamada K."/>
            <person name="Nakamura Y."/>
            <person name="Ichinomiya M."/>
            <person name="Sato N."/>
            <person name="Blanc-Mathieu R."/>
            <person name="Endo H."/>
            <person name="Kuwata A."/>
            <person name="Ogata H."/>
        </authorList>
    </citation>
    <scope>NUCLEOTIDE SEQUENCE [LARGE SCALE GENOMIC DNA]</scope>
    <source>
        <strain evidence="4">NIES 3700</strain>
    </source>
</reference>
<organism evidence="3 4">
    <name type="scientific">Triparma laevis f. longispina</name>
    <dbReference type="NCBI Taxonomy" id="1714387"/>
    <lineage>
        <taxon>Eukaryota</taxon>
        <taxon>Sar</taxon>
        <taxon>Stramenopiles</taxon>
        <taxon>Ochrophyta</taxon>
        <taxon>Bolidophyceae</taxon>
        <taxon>Parmales</taxon>
        <taxon>Triparmaceae</taxon>
        <taxon>Triparma</taxon>
    </lineage>
</organism>
<keyword evidence="1" id="KW-0863">Zinc-finger</keyword>
<dbReference type="SUPFAM" id="SSF48452">
    <property type="entry name" value="TPR-like"/>
    <property type="match status" value="1"/>
</dbReference>
<accession>A0A9W6ZJF6</accession>
<feature type="domain" description="RING-type" evidence="2">
    <location>
        <begin position="79"/>
        <end position="118"/>
    </location>
</feature>
<dbReference type="Proteomes" id="UP001165122">
    <property type="component" value="Unassembled WGS sequence"/>
</dbReference>
<dbReference type="InterPro" id="IPR001841">
    <property type="entry name" value="Znf_RING"/>
</dbReference>
<keyword evidence="1" id="KW-0862">Zinc</keyword>
<evidence type="ECO:0000313" key="4">
    <source>
        <dbReference type="Proteomes" id="UP001165122"/>
    </source>
</evidence>
<protein>
    <recommendedName>
        <fullName evidence="2">RING-type domain-containing protein</fullName>
    </recommendedName>
</protein>
<dbReference type="GO" id="GO:0005737">
    <property type="term" value="C:cytoplasm"/>
    <property type="evidence" value="ECO:0007669"/>
    <property type="project" value="UniProtKB-ARBA"/>
</dbReference>
<dbReference type="OrthoDB" id="105150at2759"/>
<dbReference type="GO" id="GO:0008270">
    <property type="term" value="F:zinc ion binding"/>
    <property type="evidence" value="ECO:0007669"/>
    <property type="project" value="UniProtKB-KW"/>
</dbReference>
<dbReference type="Pfam" id="PF13374">
    <property type="entry name" value="TPR_10"/>
    <property type="match status" value="1"/>
</dbReference>
<keyword evidence="4" id="KW-1185">Reference proteome</keyword>
<dbReference type="InterPro" id="IPR013083">
    <property type="entry name" value="Znf_RING/FYVE/PHD"/>
</dbReference>
<gene>
    <name evidence="3" type="ORF">TrLO_g4760</name>
</gene>
<dbReference type="Gene3D" id="1.25.40.10">
    <property type="entry name" value="Tetratricopeptide repeat domain"/>
    <property type="match status" value="1"/>
</dbReference>
<dbReference type="PROSITE" id="PS50089">
    <property type="entry name" value="ZF_RING_2"/>
    <property type="match status" value="1"/>
</dbReference>
<comment type="caution">
    <text evidence="3">The sequence shown here is derived from an EMBL/GenBank/DDBJ whole genome shotgun (WGS) entry which is preliminary data.</text>
</comment>
<dbReference type="Pfam" id="PF13920">
    <property type="entry name" value="zf-C3HC4_3"/>
    <property type="match status" value="1"/>
</dbReference>
<name>A0A9W6ZJF6_9STRA</name>
<dbReference type="Gene3D" id="3.30.40.10">
    <property type="entry name" value="Zinc/RING finger domain, C3HC4 (zinc finger)"/>
    <property type="match status" value="1"/>
</dbReference>
<dbReference type="PANTHER" id="PTHR12109">
    <property type="entry name" value="RING FINGER PROTEIN 141-RELATED"/>
    <property type="match status" value="1"/>
</dbReference>
<sequence>MKSSQSPPITAAPATVAKTCYCCKEIQYCSKEHQTEHCRWHKKICVAPQKGPAALSGPPAPPVSLKGSFEEEEDDEDKCIICLDNIVNAKLRPCGHSATCRECTDELMKRAEPCPLCRKPISGRDVGKWQSSIGEHGLWPTSSKNLSELASGEGFNEYFQKQFNGIEASYLRSKEVLDVLEIENTRDVGPDLPLERQVLTITKSEDLVKLRALTKLCSREFFDDPSLLVVAWRRILEVLVLGVPPVVEKKIRGKKKKQQKKKADPMKLEILDACFALGKACGLVGDNDDMRQYFKRAKEGYEEQLGPDDALEVSYNLIKSTCSNGGELIEKFRDLVKRCEKALGEENEVTLETLSGLGGHLCSNGEKEEAIKDYERCLAGQEKVFGGDYKAR</sequence>
<dbReference type="Gene3D" id="6.10.140.2220">
    <property type="match status" value="1"/>
</dbReference>
<evidence type="ECO:0000259" key="2">
    <source>
        <dbReference type="PROSITE" id="PS50089"/>
    </source>
</evidence>
<dbReference type="SUPFAM" id="SSF144232">
    <property type="entry name" value="HIT/MYND zinc finger-like"/>
    <property type="match status" value="1"/>
</dbReference>